<name>A0A7Y9ZCT2_9ACTN</name>
<organism evidence="1 2">
    <name type="scientific">Nocardioides aromaticivorans</name>
    <dbReference type="NCBI Taxonomy" id="200618"/>
    <lineage>
        <taxon>Bacteria</taxon>
        <taxon>Bacillati</taxon>
        <taxon>Actinomycetota</taxon>
        <taxon>Actinomycetes</taxon>
        <taxon>Propionibacteriales</taxon>
        <taxon>Nocardioidaceae</taxon>
        <taxon>Nocardioides</taxon>
    </lineage>
</organism>
<evidence type="ECO:0008006" key="3">
    <source>
        <dbReference type="Google" id="ProtNLM"/>
    </source>
</evidence>
<sequence>MDPVDALAMAGGVAKRRHLIAMSSRRQVDRAARSGAIARGDRSTYRLPDLDRAAQRALALGGRVAVLSAAVSHGWEVPSAPIRPWIMFDHHASAAGAAGVEVVWGDLSDERGLVLSERRTVLDCARRLPFDIALSVADSALRHGVDHETFIADAARLRGKGSAQAREVARLASPFAANPFESKLRALAIRAGLDVLPQGEIQVRGRSDRQDFVVHPDVVDRGRRLAIEAESWEFHTSRKAFERDCHRYTLLTLDGWTVLRFTWWQVMHDSDWVLACLSEFRERVAGTGRRAAS</sequence>
<proteinExistence type="predicted"/>
<dbReference type="Proteomes" id="UP000562045">
    <property type="component" value="Unassembled WGS sequence"/>
</dbReference>
<reference evidence="1 2" key="1">
    <citation type="submission" date="2020-07" db="EMBL/GenBank/DDBJ databases">
        <title>Sequencing the genomes of 1000 actinobacteria strains.</title>
        <authorList>
            <person name="Klenk H.-P."/>
        </authorList>
    </citation>
    <scope>NUCLEOTIDE SEQUENCE [LARGE SCALE GENOMIC DNA]</scope>
    <source>
        <strain evidence="1 2">DSM 15131</strain>
    </source>
</reference>
<dbReference type="SUPFAM" id="SSF52980">
    <property type="entry name" value="Restriction endonuclease-like"/>
    <property type="match status" value="1"/>
</dbReference>
<protein>
    <recommendedName>
        <fullName evidence="3">DUF559 domain-containing protein</fullName>
    </recommendedName>
</protein>
<dbReference type="EMBL" id="JACBZM010000001">
    <property type="protein sequence ID" value="NYI43002.1"/>
    <property type="molecule type" value="Genomic_DNA"/>
</dbReference>
<comment type="caution">
    <text evidence="1">The sequence shown here is derived from an EMBL/GenBank/DDBJ whole genome shotgun (WGS) entry which is preliminary data.</text>
</comment>
<dbReference type="InterPro" id="IPR011335">
    <property type="entry name" value="Restrct_endonuc-II-like"/>
</dbReference>
<dbReference type="Gene3D" id="3.40.960.10">
    <property type="entry name" value="VSR Endonuclease"/>
    <property type="match status" value="1"/>
</dbReference>
<dbReference type="AlphaFoldDB" id="A0A7Y9ZCT2"/>
<evidence type="ECO:0000313" key="2">
    <source>
        <dbReference type="Proteomes" id="UP000562045"/>
    </source>
</evidence>
<dbReference type="RefSeq" id="WP_179647330.1">
    <property type="nucleotide sequence ID" value="NZ_JACBZM010000001.1"/>
</dbReference>
<evidence type="ECO:0000313" key="1">
    <source>
        <dbReference type="EMBL" id="NYI43002.1"/>
    </source>
</evidence>
<accession>A0A7Y9ZCT2</accession>
<gene>
    <name evidence="1" type="ORF">BJ993_000082</name>
</gene>